<keyword evidence="4 7" id="KW-0326">Glycosidase</keyword>
<evidence type="ECO:0000259" key="6">
    <source>
        <dbReference type="Pfam" id="PF16875"/>
    </source>
</evidence>
<dbReference type="Pfam" id="PF16875">
    <property type="entry name" value="Glyco_hydro_36N"/>
    <property type="match status" value="1"/>
</dbReference>
<evidence type="ECO:0000313" key="8">
    <source>
        <dbReference type="Proteomes" id="UP001442364"/>
    </source>
</evidence>
<dbReference type="RefSeq" id="WP_349153638.1">
    <property type="nucleotide sequence ID" value="NZ_JBBMER010000005.1"/>
</dbReference>
<evidence type="ECO:0000256" key="3">
    <source>
        <dbReference type="ARBA" id="ARBA00022801"/>
    </source>
</evidence>
<dbReference type="Gene3D" id="2.60.40.1180">
    <property type="entry name" value="Golgi alpha-mannosidase II"/>
    <property type="match status" value="1"/>
</dbReference>
<dbReference type="InterPro" id="IPR013785">
    <property type="entry name" value="Aldolase_TIM"/>
</dbReference>
<evidence type="ECO:0000256" key="1">
    <source>
        <dbReference type="ARBA" id="ARBA00001255"/>
    </source>
</evidence>
<dbReference type="InterPro" id="IPR002252">
    <property type="entry name" value="Glyco_hydro_36"/>
</dbReference>
<dbReference type="PANTHER" id="PTHR43053">
    <property type="entry name" value="GLYCOSIDASE FAMILY 31"/>
    <property type="match status" value="1"/>
</dbReference>
<dbReference type="EMBL" id="JBBMER010000005">
    <property type="protein sequence ID" value="MEQ2379876.1"/>
    <property type="molecule type" value="Genomic_DNA"/>
</dbReference>
<dbReference type="SUPFAM" id="SSF51445">
    <property type="entry name" value="(Trans)glycosidases"/>
    <property type="match status" value="1"/>
</dbReference>
<sequence length="797" mass="91403">MITINNNMYVLDTDNTSYAFAVLGSGQLEHLYYGRKLHANEAVMTEKHTFIPGNTNVYNKDYSSYSLEDVCLEMSSLGKGDIREPFIEVTYPNGSSTTDMVFDRAEIIQGKEEYDTLPGSYDDNGEVEQLVIYLKDRNYNLTLELHYYVYEKCDIITRSAKLVNSGNESVRLERLMSMQLDLNESDYELSFFNGAWAREMNRSRIPIRAGKYVNESVTGTSSNRANPFFMVGRSSTTEDYGECYGFNLIYSGNHYEAAQVNSYGKLRLVSGINPATFSYIIEAGKCFEAPEAVLTYSYQGYNSMSHNMHEFARKHIVRGSWRDKERPVLINSWEAAYFNINERKLVKLAKAAKDIGVELFVMDDGWFGERNDDTSSLGDWTPNSRKLPNGIAGIADKIKESGLKFGIWVEPEMVSVNSRLYEAHPEWVIEIPDVEHSEGRNQRILDLTYEAVQDYIIEEMSEVFSSADISYVKWDMNRIFSDYYSKNLPPERQKEVSHRYVCGLYRCMKELTNRFPDILFEGCAAGGNRFDLGMLCYFPQIWASDNTDALCRAQIQYNYSYGYPLSCISAHVSASPNHQTLRNMPLESRFAVAAFGLLGYECNMCDMNKEELNAVKCQIELYKKLRNVFFTGTFYRTESFEEENAGNASVLNNGKGNMAEWTVVSTDKKKAVGLIMQKHVIPNTQYACYRAKGLDEAKKYHFYNRKLQYDIKEFGELVNMVSPIHIKQGSMLQDILSKLKKMDGETEDYVAYGDTLMYSGVKLKQGFSATGYNENVRFFQDFATRLYFMEEVEDDKQ</sequence>
<comment type="catalytic activity">
    <reaction evidence="1">
        <text>Hydrolysis of terminal, non-reducing alpha-D-galactose residues in alpha-D-galactosides, including galactose oligosaccharides, galactomannans and galactolipids.</text>
        <dbReference type="EC" id="3.2.1.22"/>
    </reaction>
</comment>
<dbReference type="InterPro" id="IPR013780">
    <property type="entry name" value="Glyco_hydro_b"/>
</dbReference>
<dbReference type="InterPro" id="IPR050985">
    <property type="entry name" value="Alpha-glycosidase_related"/>
</dbReference>
<dbReference type="InterPro" id="IPR031705">
    <property type="entry name" value="Glyco_hydro_36_C"/>
</dbReference>
<dbReference type="GO" id="GO:0004557">
    <property type="term" value="F:alpha-galactosidase activity"/>
    <property type="evidence" value="ECO:0007669"/>
    <property type="project" value="UniProtKB-EC"/>
</dbReference>
<feature type="domain" description="Glycosyl hydrolase family 36 C-terminal" evidence="5">
    <location>
        <begin position="659"/>
        <end position="788"/>
    </location>
</feature>
<organism evidence="7 8">
    <name type="scientific">[Lactobacillus] rogosae</name>
    <dbReference type="NCBI Taxonomy" id="706562"/>
    <lineage>
        <taxon>Bacteria</taxon>
        <taxon>Bacillati</taxon>
        <taxon>Bacillota</taxon>
        <taxon>Clostridia</taxon>
        <taxon>Lachnospirales</taxon>
        <taxon>Lachnospiraceae</taxon>
        <taxon>Lachnospira</taxon>
    </lineage>
</organism>
<keyword evidence="3 7" id="KW-0378">Hydrolase</keyword>
<dbReference type="PRINTS" id="PR00743">
    <property type="entry name" value="GLHYDRLASE36"/>
</dbReference>
<dbReference type="Pfam" id="PF02065">
    <property type="entry name" value="Melibiase"/>
    <property type="match status" value="1"/>
</dbReference>
<evidence type="ECO:0000313" key="7">
    <source>
        <dbReference type="EMBL" id="MEQ2379876.1"/>
    </source>
</evidence>
<name>A0ABV1BVV4_9FIRM</name>
<comment type="caution">
    <text evidence="7">The sequence shown here is derived from an EMBL/GenBank/DDBJ whole genome shotgun (WGS) entry which is preliminary data.</text>
</comment>
<dbReference type="Gene3D" id="2.70.98.60">
    <property type="entry name" value="alpha-galactosidase from lactobacil brevis"/>
    <property type="match status" value="1"/>
</dbReference>
<dbReference type="PANTHER" id="PTHR43053:SF3">
    <property type="entry name" value="ALPHA-GALACTOSIDASE C-RELATED"/>
    <property type="match status" value="1"/>
</dbReference>
<accession>A0ABV1BVV4</accession>
<evidence type="ECO:0000256" key="4">
    <source>
        <dbReference type="ARBA" id="ARBA00023295"/>
    </source>
</evidence>
<dbReference type="PROSITE" id="PS00512">
    <property type="entry name" value="ALPHA_GALACTOSIDASE"/>
    <property type="match status" value="1"/>
</dbReference>
<feature type="domain" description="Glycosyl hydrolase family 36 N-terminal" evidence="6">
    <location>
        <begin position="26"/>
        <end position="280"/>
    </location>
</feature>
<dbReference type="InterPro" id="IPR000111">
    <property type="entry name" value="Glyco_hydro_27/36_CS"/>
</dbReference>
<evidence type="ECO:0000256" key="2">
    <source>
        <dbReference type="ARBA" id="ARBA00012755"/>
    </source>
</evidence>
<dbReference type="EC" id="3.2.1.22" evidence="2"/>
<dbReference type="Gene3D" id="3.20.20.70">
    <property type="entry name" value="Aldolase class I"/>
    <property type="match status" value="1"/>
</dbReference>
<gene>
    <name evidence="7" type="ORF">WMO14_08280</name>
</gene>
<dbReference type="InterPro" id="IPR017853">
    <property type="entry name" value="GH"/>
</dbReference>
<evidence type="ECO:0000259" key="5">
    <source>
        <dbReference type="Pfam" id="PF16874"/>
    </source>
</evidence>
<reference evidence="7 8" key="1">
    <citation type="submission" date="2024-03" db="EMBL/GenBank/DDBJ databases">
        <title>Human intestinal bacterial collection.</title>
        <authorList>
            <person name="Pauvert C."/>
            <person name="Hitch T.C.A."/>
            <person name="Clavel T."/>
        </authorList>
    </citation>
    <scope>NUCLEOTIDE SEQUENCE [LARGE SCALE GENOMIC DNA]</scope>
    <source>
        <strain evidence="7 8">CLA-AA-H255</strain>
    </source>
</reference>
<protein>
    <recommendedName>
        <fullName evidence="2">alpha-galactosidase</fullName>
        <ecNumber evidence="2">3.2.1.22</ecNumber>
    </recommendedName>
</protein>
<keyword evidence="8" id="KW-1185">Reference proteome</keyword>
<dbReference type="Proteomes" id="UP001442364">
    <property type="component" value="Unassembled WGS sequence"/>
</dbReference>
<dbReference type="InterPro" id="IPR031704">
    <property type="entry name" value="Glyco_hydro_36_N"/>
</dbReference>
<proteinExistence type="predicted"/>
<dbReference type="InterPro" id="IPR038417">
    <property type="entry name" value="Alpga-gal_N_sf"/>
</dbReference>
<dbReference type="CDD" id="cd14791">
    <property type="entry name" value="GH36"/>
    <property type="match status" value="1"/>
</dbReference>
<dbReference type="Pfam" id="PF16874">
    <property type="entry name" value="Glyco_hydro_36C"/>
    <property type="match status" value="1"/>
</dbReference>